<dbReference type="PANTHER" id="PTHR24099">
    <property type="entry name" value="E3 UBIQUITIN-PROTEIN LIGASE TRIM36-RELATED"/>
    <property type="match status" value="1"/>
</dbReference>
<dbReference type="CDD" id="cd00063">
    <property type="entry name" value="FN3"/>
    <property type="match status" value="2"/>
</dbReference>
<dbReference type="RefSeq" id="WP_284298483.1">
    <property type="nucleotide sequence ID" value="NZ_BSSV01000004.1"/>
</dbReference>
<feature type="signal peptide" evidence="1">
    <location>
        <begin position="1"/>
        <end position="26"/>
    </location>
</feature>
<dbReference type="Gene3D" id="2.60.40.10">
    <property type="entry name" value="Immunoglobulins"/>
    <property type="match status" value="3"/>
</dbReference>
<evidence type="ECO:0000313" key="4">
    <source>
        <dbReference type="Proteomes" id="UP001157134"/>
    </source>
</evidence>
<dbReference type="EMBL" id="BSSV01000004">
    <property type="protein sequence ID" value="GLX85926.1"/>
    <property type="molecule type" value="Genomic_DNA"/>
</dbReference>
<reference evidence="3 4" key="1">
    <citation type="submission" date="2023-03" db="EMBL/GenBank/DDBJ databases">
        <title>Thalassotalea loyana LMG 22536T draft genome sequence.</title>
        <authorList>
            <person name="Sawabe T."/>
        </authorList>
    </citation>
    <scope>NUCLEOTIDE SEQUENCE [LARGE SCALE GENOMIC DNA]</scope>
    <source>
        <strain evidence="3 4">LMG 22536</strain>
    </source>
</reference>
<accession>A0ABQ6HHB3</accession>
<dbReference type="InterPro" id="IPR003961">
    <property type="entry name" value="FN3_dom"/>
</dbReference>
<evidence type="ECO:0000256" key="1">
    <source>
        <dbReference type="SAM" id="SignalP"/>
    </source>
</evidence>
<proteinExistence type="predicted"/>
<dbReference type="InterPro" id="IPR050617">
    <property type="entry name" value="E3_ligase_FN3/SPRY"/>
</dbReference>
<dbReference type="SUPFAM" id="SSF49265">
    <property type="entry name" value="Fibronectin type III"/>
    <property type="match status" value="2"/>
</dbReference>
<dbReference type="PROSITE" id="PS50853">
    <property type="entry name" value="FN3"/>
    <property type="match status" value="2"/>
</dbReference>
<dbReference type="Gene3D" id="2.60.40.3010">
    <property type="match status" value="1"/>
</dbReference>
<dbReference type="Pfam" id="PF22352">
    <property type="entry name" value="K319L-like_PKD"/>
    <property type="match status" value="1"/>
</dbReference>
<dbReference type="SMART" id="SM00060">
    <property type="entry name" value="FN3"/>
    <property type="match status" value="2"/>
</dbReference>
<dbReference type="Proteomes" id="UP001157134">
    <property type="component" value="Unassembled WGS sequence"/>
</dbReference>
<sequence>MVNQKISWQLALSWILLLIVSGYAHAASVPSAPSNIKVYGKSAPFYVKANSNYYISWSASPTPGVTYELVGERSGLLQGGFTSTRSPSPRNKPAGVYYYKVRACNSAGCSAYSPTSSAVTVFEEPGIPPSISAPSKATANQSYTVSWGKASGYVQRYELVGELSSTIATTSSAKRSATRNKPPGTYYYKVRACNDYGCSNYSSKTSGTTVGAAPGVPSSITAPTTATENKDYTVSWGASSGSVKRYELVGESSSTIATTTSSKRSAIRNKPRGKYYYKVRACNDFGCSNYTSTTSGTTVGAANIPPDPNAGPSMRVQEARDITVYGSATDSDGEVTSYAWYQISGPALLDWKDKDKPVTSFKTPEINEDTSIRLRLWVTDNEGAQYSDDMIVYLNDRADVTITFPPHNDYKFATDEEIRFSGTNIRDNGDNVVDVRTNIYELSPYQALFNWQSATFNAAAGEANFTYNESVR</sequence>
<feature type="chain" id="PRO_5047480040" description="Fibronectin type-III domain-containing protein" evidence="1">
    <location>
        <begin position="27"/>
        <end position="472"/>
    </location>
</feature>
<keyword evidence="1" id="KW-0732">Signal</keyword>
<organism evidence="3 4">
    <name type="scientific">Thalassotalea loyana</name>
    <dbReference type="NCBI Taxonomy" id="280483"/>
    <lineage>
        <taxon>Bacteria</taxon>
        <taxon>Pseudomonadati</taxon>
        <taxon>Pseudomonadota</taxon>
        <taxon>Gammaproteobacteria</taxon>
        <taxon>Alteromonadales</taxon>
        <taxon>Colwelliaceae</taxon>
        <taxon>Thalassotalea</taxon>
    </lineage>
</organism>
<protein>
    <recommendedName>
        <fullName evidence="2">Fibronectin type-III domain-containing protein</fullName>
    </recommendedName>
</protein>
<dbReference type="PANTHER" id="PTHR24099:SF11">
    <property type="entry name" value="FIBRONECTIN TYPE III DOMAIN-CONTAINING 3BA-RELATED"/>
    <property type="match status" value="1"/>
</dbReference>
<name>A0ABQ6HHB3_9GAMM</name>
<evidence type="ECO:0000259" key="2">
    <source>
        <dbReference type="PROSITE" id="PS50853"/>
    </source>
</evidence>
<evidence type="ECO:0000313" key="3">
    <source>
        <dbReference type="EMBL" id="GLX85926.1"/>
    </source>
</evidence>
<dbReference type="InterPro" id="IPR013783">
    <property type="entry name" value="Ig-like_fold"/>
</dbReference>
<gene>
    <name evidence="3" type="ORF">tloyanaT_21780</name>
</gene>
<comment type="caution">
    <text evidence="3">The sequence shown here is derived from an EMBL/GenBank/DDBJ whole genome shotgun (WGS) entry which is preliminary data.</text>
</comment>
<keyword evidence="4" id="KW-1185">Reference proteome</keyword>
<feature type="domain" description="Fibronectin type-III" evidence="2">
    <location>
        <begin position="128"/>
        <end position="212"/>
    </location>
</feature>
<feature type="domain" description="Fibronectin type-III" evidence="2">
    <location>
        <begin position="216"/>
        <end position="301"/>
    </location>
</feature>
<dbReference type="InterPro" id="IPR036116">
    <property type="entry name" value="FN3_sf"/>
</dbReference>